<sequence length="651" mass="73180">MDSTCIVVSVSVDWGFTSCEFDLDFVDAESEVEDDAVRRAPQYDRLDEVKKACSKVISSATELKIDDNVIDRIKNEIFFNNGDWEQEGTNAPLLPFDDRPPRMSSSYDYELYNASRLMPPYKLVSFKLTDVSSAHRSKRTVAVNGYLYFVITSSLPLATMSERVLKGPEFSMWSQHSQLLISLQGVYAESRKNGGEKMLCLLGSTMLPSRQPDSSDSGSSDNQPTLLQDEQILIVLNIPKKASLKNRAIQGEVRSLNSKTSPKYFDKVKITSQMQANARDYEFNSDEIIAKACNPYPYSDTSISSGIEPYKGADFCSTLKKNSINGAFVVVPHWQCNGTDEFCSKFGPFASDKQINSTDGSFKDVRILVHNIVCVTKKTRMHNGRFLSFDECNNMKEFVNLEDRYNGPRYGPTPRATRIVGSCNGVLCLFDSDLFEFVLWNPVTNHYHLAGGLELNYVPNDDVTSVGFGYISSIDDYKIEARVYRDEKSHIVGLNLVSGLLTKVQLPNLLTRNFDAKVFEIKGSLSLCCTMYDHGRRHTTRVYDVWTLKNNGDGNSWEKSFSINIKGLTLLYIFETGKCLVTRNSNQLMLFDPNEATSSSSTEGDGEVAAIWQRRKRSRGNLSNFYHKAIADVWNYTESLISPCGIFACGE</sequence>
<keyword evidence="3" id="KW-1185">Reference proteome</keyword>
<feature type="domain" description="DUF2921" evidence="1">
    <location>
        <begin position="290"/>
        <end position="378"/>
    </location>
</feature>
<reference evidence="2" key="2">
    <citation type="submission" date="2021-03" db="UniProtKB">
        <authorList>
            <consortium name="EnsemblPlants"/>
        </authorList>
    </citation>
    <scope>IDENTIFICATION</scope>
</reference>
<reference evidence="2" key="1">
    <citation type="journal article" date="2017" name="Nature">
        <title>The genome of Chenopodium quinoa.</title>
        <authorList>
            <person name="Jarvis D.E."/>
            <person name="Ho Y.S."/>
            <person name="Lightfoot D.J."/>
            <person name="Schmoeckel S.M."/>
            <person name="Li B."/>
            <person name="Borm T.J.A."/>
            <person name="Ohyanagi H."/>
            <person name="Mineta K."/>
            <person name="Michell C.T."/>
            <person name="Saber N."/>
            <person name="Kharbatia N.M."/>
            <person name="Rupper R.R."/>
            <person name="Sharp A.R."/>
            <person name="Dally N."/>
            <person name="Boughton B.A."/>
            <person name="Woo Y.H."/>
            <person name="Gao G."/>
            <person name="Schijlen E.G.W.M."/>
            <person name="Guo X."/>
            <person name="Momin A.A."/>
            <person name="Negrao S."/>
            <person name="Al-Babili S."/>
            <person name="Gehring C."/>
            <person name="Roessner U."/>
            <person name="Jung C."/>
            <person name="Murphy K."/>
            <person name="Arold S.T."/>
            <person name="Gojobori T."/>
            <person name="van der Linden C.G."/>
            <person name="van Loo E.N."/>
            <person name="Jellen E.N."/>
            <person name="Maughan P.J."/>
            <person name="Tester M."/>
        </authorList>
    </citation>
    <scope>NUCLEOTIDE SEQUENCE [LARGE SCALE GENOMIC DNA]</scope>
    <source>
        <strain evidence="2">cv. PI 614886</strain>
    </source>
</reference>
<name>A0A803LMX5_CHEQI</name>
<evidence type="ECO:0000313" key="2">
    <source>
        <dbReference type="EnsemblPlants" id="AUR62016304-RA:cds"/>
    </source>
</evidence>
<proteinExistence type="predicted"/>
<protein>
    <recommendedName>
        <fullName evidence="1">DUF2921 domain-containing protein</fullName>
    </recommendedName>
</protein>
<dbReference type="Gramene" id="AUR62016304-RA">
    <property type="protein sequence ID" value="AUR62016304-RA:cds"/>
    <property type="gene ID" value="AUR62016304"/>
</dbReference>
<dbReference type="Proteomes" id="UP000596660">
    <property type="component" value="Unplaced"/>
</dbReference>
<dbReference type="EnsemblPlants" id="AUR62016304-RA">
    <property type="protein sequence ID" value="AUR62016304-RA:cds"/>
    <property type="gene ID" value="AUR62016304"/>
</dbReference>
<dbReference type="PANTHER" id="PTHR33389:SF4">
    <property type="entry name" value="PII, URIDYLYLTRANSFERASE (DUF2921)"/>
    <property type="match status" value="1"/>
</dbReference>
<dbReference type="PANTHER" id="PTHR33389">
    <property type="entry name" value="FAMILY PROTEIN, PUTATIVE (DUF2921)-RELATED"/>
    <property type="match status" value="1"/>
</dbReference>
<accession>A0A803LMX5</accession>
<dbReference type="AlphaFoldDB" id="A0A803LMX5"/>
<organism evidence="2 3">
    <name type="scientific">Chenopodium quinoa</name>
    <name type="common">Quinoa</name>
    <dbReference type="NCBI Taxonomy" id="63459"/>
    <lineage>
        <taxon>Eukaryota</taxon>
        <taxon>Viridiplantae</taxon>
        <taxon>Streptophyta</taxon>
        <taxon>Embryophyta</taxon>
        <taxon>Tracheophyta</taxon>
        <taxon>Spermatophyta</taxon>
        <taxon>Magnoliopsida</taxon>
        <taxon>eudicotyledons</taxon>
        <taxon>Gunneridae</taxon>
        <taxon>Pentapetalae</taxon>
        <taxon>Caryophyllales</taxon>
        <taxon>Chenopodiaceae</taxon>
        <taxon>Chenopodioideae</taxon>
        <taxon>Atripliceae</taxon>
        <taxon>Chenopodium</taxon>
    </lineage>
</organism>
<dbReference type="Pfam" id="PF25333">
    <property type="entry name" value="DUF2921_N"/>
    <property type="match status" value="2"/>
</dbReference>
<evidence type="ECO:0000313" key="3">
    <source>
        <dbReference type="Proteomes" id="UP000596660"/>
    </source>
</evidence>
<dbReference type="InterPro" id="IPR057425">
    <property type="entry name" value="DUF2921_N"/>
</dbReference>
<evidence type="ECO:0000259" key="1">
    <source>
        <dbReference type="Pfam" id="PF25333"/>
    </source>
</evidence>
<feature type="domain" description="DUF2921" evidence="1">
    <location>
        <begin position="49"/>
        <end position="268"/>
    </location>
</feature>